<dbReference type="InterPro" id="IPR039417">
    <property type="entry name" value="Peptidase_C1A_papain-like"/>
</dbReference>
<reference evidence="10" key="2">
    <citation type="submission" date="2025-08" db="UniProtKB">
        <authorList>
            <consortium name="Ensembl"/>
        </authorList>
    </citation>
    <scope>IDENTIFICATION</scope>
    <source>
        <strain evidence="10">Guanapo</strain>
    </source>
</reference>
<evidence type="ECO:0000313" key="10">
    <source>
        <dbReference type="Ensembl" id="ENSPREP00000026761.1"/>
    </source>
</evidence>
<protein>
    <submittedName>
        <fullName evidence="10">Zgc:110239</fullName>
    </submittedName>
</protein>
<keyword evidence="3" id="KW-0378">Hydrolase</keyword>
<keyword evidence="7" id="KW-0732">Signal</keyword>
<dbReference type="Bgee" id="ENSPREG00000018079">
    <property type="expression patterns" value="Expressed in caudal fin and 1 other cell type or tissue"/>
</dbReference>
<dbReference type="PANTHER" id="PTHR12411">
    <property type="entry name" value="CYSTEINE PROTEASE FAMILY C1-RELATED"/>
    <property type="match status" value="1"/>
</dbReference>
<dbReference type="InterPro" id="IPR025660">
    <property type="entry name" value="Pept_his_AS"/>
</dbReference>
<dbReference type="GeneTree" id="ENSGT00940000163923"/>
<evidence type="ECO:0000256" key="2">
    <source>
        <dbReference type="ARBA" id="ARBA00022670"/>
    </source>
</evidence>
<dbReference type="Pfam" id="PF00112">
    <property type="entry name" value="Peptidase_C1"/>
    <property type="match status" value="1"/>
</dbReference>
<organism evidence="10 11">
    <name type="scientific">Poecilia reticulata</name>
    <name type="common">Guppy</name>
    <name type="synonym">Acanthophacelus reticulatus</name>
    <dbReference type="NCBI Taxonomy" id="8081"/>
    <lineage>
        <taxon>Eukaryota</taxon>
        <taxon>Metazoa</taxon>
        <taxon>Chordata</taxon>
        <taxon>Craniata</taxon>
        <taxon>Vertebrata</taxon>
        <taxon>Euteleostomi</taxon>
        <taxon>Actinopterygii</taxon>
        <taxon>Neopterygii</taxon>
        <taxon>Teleostei</taxon>
        <taxon>Neoteleostei</taxon>
        <taxon>Acanthomorphata</taxon>
        <taxon>Ovalentaria</taxon>
        <taxon>Atherinomorphae</taxon>
        <taxon>Cyprinodontiformes</taxon>
        <taxon>Poeciliidae</taxon>
        <taxon>Poeciliinae</taxon>
        <taxon>Poecilia</taxon>
    </lineage>
</organism>
<dbReference type="SMART" id="SM00848">
    <property type="entry name" value="Inhibitor_I29"/>
    <property type="match status" value="1"/>
</dbReference>
<dbReference type="PROSITE" id="PS00640">
    <property type="entry name" value="THIOL_PROTEASE_ASN"/>
    <property type="match status" value="1"/>
</dbReference>
<dbReference type="GO" id="GO:0006508">
    <property type="term" value="P:proteolysis"/>
    <property type="evidence" value="ECO:0007669"/>
    <property type="project" value="UniProtKB-KW"/>
</dbReference>
<feature type="domain" description="Cathepsin propeptide inhibitor" evidence="9">
    <location>
        <begin position="248"/>
        <end position="304"/>
    </location>
</feature>
<feature type="domain" description="Peptidase C1A papain C-terminal" evidence="8">
    <location>
        <begin position="332"/>
        <end position="549"/>
    </location>
</feature>
<keyword evidence="6" id="KW-1015">Disulfide bond</keyword>
<sequence length="551" mass="61448">MRPLYVAVILFWAASATHAKAVPSLPDFGDAYHVKGVISLPYAEILEPFEGWFDLAAKSSRIDYYHGQVSTYQLAAQQKFGVSYKITPETTEVEQNVMKCFQVNGTKDEAVKPQASLPDVQGFQFLRMEYYGGSLCEVWQNVTDRDFLKNTYTLWVTNAEKKADGQKSTSIPLHYEMMGYNTLLGSHYDKYLVDYKEFSTHFDPIVFSLPEGMTCGGFPGPGVEHHLLANPMKELIHTSASGHSQKMFGHFKEKFQRQYGDDMEHEKREHAFLHNLRYVHSKNRAGLSFSLALNSLSDRTMSELATMRGRKRSKTPNKGLPFPSKMYEGVKVPESLDWRLYGAVTPVKDQAICGSCWSFATTGAVEGALFLKTGSLQVLSQQMLVDCSWGFGNNGCDGGEEWRAYEWIMKHGGIATTETYGAYMGMNGFCHLNSSQLTAHVKSYTNVTSGDADALRVALFKNGPTAVSIDASHRSFVFYSHGVYYEPACGNAPDDLDHAVLAVGYGTLNGEPYWLVKNSWSTYWGNDGYILMSTKDNNCGVTTDATYVTLA</sequence>
<comment type="similarity">
    <text evidence="1">Belongs to the peptidase C1 family.</text>
</comment>
<dbReference type="Gene3D" id="3.90.70.10">
    <property type="entry name" value="Cysteine proteinases"/>
    <property type="match status" value="1"/>
</dbReference>
<dbReference type="Pfam" id="PF08246">
    <property type="entry name" value="Inhibitor_I29"/>
    <property type="match status" value="1"/>
</dbReference>
<evidence type="ECO:0000256" key="6">
    <source>
        <dbReference type="ARBA" id="ARBA00023157"/>
    </source>
</evidence>
<evidence type="ECO:0000256" key="7">
    <source>
        <dbReference type="SAM" id="SignalP"/>
    </source>
</evidence>
<dbReference type="InterPro" id="IPR000169">
    <property type="entry name" value="Pept_cys_AS"/>
</dbReference>
<dbReference type="CDD" id="cd02248">
    <property type="entry name" value="Peptidase_C1A"/>
    <property type="match status" value="1"/>
</dbReference>
<dbReference type="InterPro" id="IPR038765">
    <property type="entry name" value="Papain-like_cys_pep_sf"/>
</dbReference>
<evidence type="ECO:0000259" key="8">
    <source>
        <dbReference type="SMART" id="SM00645"/>
    </source>
</evidence>
<dbReference type="OMA" id="KAFHHFK"/>
<keyword evidence="4" id="KW-0788">Thiol protease</keyword>
<reference evidence="10" key="3">
    <citation type="submission" date="2025-09" db="UniProtKB">
        <authorList>
            <consortium name="Ensembl"/>
        </authorList>
    </citation>
    <scope>IDENTIFICATION</scope>
    <source>
        <strain evidence="10">Guanapo</strain>
    </source>
</reference>
<evidence type="ECO:0000256" key="5">
    <source>
        <dbReference type="ARBA" id="ARBA00023145"/>
    </source>
</evidence>
<keyword evidence="11" id="KW-1185">Reference proteome</keyword>
<dbReference type="PROSITE" id="PS00639">
    <property type="entry name" value="THIOL_PROTEASE_HIS"/>
    <property type="match status" value="1"/>
</dbReference>
<evidence type="ECO:0000256" key="3">
    <source>
        <dbReference type="ARBA" id="ARBA00022801"/>
    </source>
</evidence>
<reference evidence="11" key="1">
    <citation type="submission" date="2013-11" db="EMBL/GenBank/DDBJ databases">
        <title>The genomic landscape of the Guanapo guppy.</title>
        <authorList>
            <person name="Kuenstner A."/>
            <person name="Dreyer C."/>
        </authorList>
    </citation>
    <scope>NUCLEOTIDE SEQUENCE</scope>
    <source>
        <strain evidence="11">Guanapo</strain>
    </source>
</reference>
<dbReference type="InterPro" id="IPR025661">
    <property type="entry name" value="Pept_asp_AS"/>
</dbReference>
<keyword evidence="2" id="KW-0645">Protease</keyword>
<name>A0A3P9PXZ1_POERE</name>
<dbReference type="PRINTS" id="PR00705">
    <property type="entry name" value="PAPAIN"/>
</dbReference>
<dbReference type="SUPFAM" id="SSF54001">
    <property type="entry name" value="Cysteine proteinases"/>
    <property type="match status" value="1"/>
</dbReference>
<dbReference type="FunFam" id="3.90.70.10:FF:000087">
    <property type="entry name" value="Counting factor associated protein D"/>
    <property type="match status" value="1"/>
</dbReference>
<dbReference type="InterPro" id="IPR013128">
    <property type="entry name" value="Peptidase_C1A"/>
</dbReference>
<dbReference type="InterPro" id="IPR000668">
    <property type="entry name" value="Peptidase_C1A_C"/>
</dbReference>
<dbReference type="AlphaFoldDB" id="A0A3P9PXZ1"/>
<dbReference type="Proteomes" id="UP000242638">
    <property type="component" value="Unassembled WGS sequence"/>
</dbReference>
<keyword evidence="5" id="KW-0865">Zymogen</keyword>
<evidence type="ECO:0000259" key="9">
    <source>
        <dbReference type="SMART" id="SM00848"/>
    </source>
</evidence>
<accession>A0A3P9PXZ1</accession>
<dbReference type="InterPro" id="IPR013201">
    <property type="entry name" value="Prot_inhib_I29"/>
</dbReference>
<feature type="chain" id="PRO_5018755707" evidence="7">
    <location>
        <begin position="20"/>
        <end position="551"/>
    </location>
</feature>
<feature type="signal peptide" evidence="7">
    <location>
        <begin position="1"/>
        <end position="19"/>
    </location>
</feature>
<dbReference type="SMART" id="SM00645">
    <property type="entry name" value="Pept_C1"/>
    <property type="match status" value="1"/>
</dbReference>
<dbReference type="PROSITE" id="PS00139">
    <property type="entry name" value="THIOL_PROTEASE_CYS"/>
    <property type="match status" value="1"/>
</dbReference>
<evidence type="ECO:0000313" key="11">
    <source>
        <dbReference type="Proteomes" id="UP000242638"/>
    </source>
</evidence>
<dbReference type="GO" id="GO:0008234">
    <property type="term" value="F:cysteine-type peptidase activity"/>
    <property type="evidence" value="ECO:0007669"/>
    <property type="project" value="UniProtKB-KW"/>
</dbReference>
<evidence type="ECO:0000256" key="1">
    <source>
        <dbReference type="ARBA" id="ARBA00008455"/>
    </source>
</evidence>
<evidence type="ECO:0000256" key="4">
    <source>
        <dbReference type="ARBA" id="ARBA00022807"/>
    </source>
</evidence>
<proteinExistence type="inferred from homology"/>
<dbReference type="Ensembl" id="ENSPRET00000027040.1">
    <property type="protein sequence ID" value="ENSPREP00000026761.1"/>
    <property type="gene ID" value="ENSPREG00000018079.1"/>
</dbReference>